<dbReference type="STRING" id="1631249.BQ8794_110201"/>
<dbReference type="EMBL" id="FTPD01000003">
    <property type="protein sequence ID" value="SIT53395.1"/>
    <property type="molecule type" value="Genomic_DNA"/>
</dbReference>
<organism evidence="1 2">
    <name type="scientific">Mesorhizobium prunaredense</name>
    <dbReference type="NCBI Taxonomy" id="1631249"/>
    <lineage>
        <taxon>Bacteria</taxon>
        <taxon>Pseudomonadati</taxon>
        <taxon>Pseudomonadota</taxon>
        <taxon>Alphaproteobacteria</taxon>
        <taxon>Hyphomicrobiales</taxon>
        <taxon>Phyllobacteriaceae</taxon>
        <taxon>Mesorhizobium</taxon>
    </lineage>
</organism>
<protein>
    <submittedName>
        <fullName evidence="1">Uncharacterized protein</fullName>
    </submittedName>
</protein>
<sequence length="80" mass="8742">MPVPAKACPALAMIGCRPTGDRRTAVSERPVMAIFVSGISPPGALTDALSAFPHVLEKINMRQDLKWYAEVFDVLRCSRN</sequence>
<keyword evidence="2" id="KW-1185">Reference proteome</keyword>
<reference evidence="2" key="1">
    <citation type="submission" date="2017-01" db="EMBL/GenBank/DDBJ databases">
        <authorList>
            <person name="Brunel B."/>
        </authorList>
    </citation>
    <scope>NUCLEOTIDE SEQUENCE [LARGE SCALE GENOMIC DNA]</scope>
</reference>
<dbReference type="Proteomes" id="UP000188388">
    <property type="component" value="Unassembled WGS sequence"/>
</dbReference>
<evidence type="ECO:0000313" key="2">
    <source>
        <dbReference type="Proteomes" id="UP000188388"/>
    </source>
</evidence>
<accession>A0A1R3V0H9</accession>
<dbReference type="AlphaFoldDB" id="A0A1R3V0H9"/>
<gene>
    <name evidence="1" type="ORF">BQ8794_110201</name>
</gene>
<name>A0A1R3V0H9_9HYPH</name>
<dbReference type="RefSeq" id="WP_143744452.1">
    <property type="nucleotide sequence ID" value="NZ_FTPD01000003.1"/>
</dbReference>
<proteinExistence type="predicted"/>
<evidence type="ECO:0000313" key="1">
    <source>
        <dbReference type="EMBL" id="SIT53395.1"/>
    </source>
</evidence>